<dbReference type="AlphaFoldDB" id="A0A3M6V278"/>
<evidence type="ECO:0000313" key="2">
    <source>
        <dbReference type="Proteomes" id="UP000275408"/>
    </source>
</evidence>
<accession>A0A3M6V278</accession>
<dbReference type="EMBL" id="RCHS01000246">
    <property type="protein sequence ID" value="RMX60031.1"/>
    <property type="molecule type" value="Genomic_DNA"/>
</dbReference>
<evidence type="ECO:0000313" key="1">
    <source>
        <dbReference type="EMBL" id="RMX60031.1"/>
    </source>
</evidence>
<keyword evidence="2" id="KW-1185">Reference proteome</keyword>
<sequence length="184" mass="21432">MALAVRSLLKKDLENVTGVTDIKIKKFLKIHRNPGTFCEFEFKSDLGKERVENELDNALDICMEKASILNLRQNMSLLLPGVEWKDPFADYNNSEYRRIKTAIEDALNEFYQDKDDVVDFEVVSLAKANDGWTLAKSWKYIGEHAPEVKFELYRKRRSRIKNLPEKIQKEETKTTPVSREDCIV</sequence>
<organism evidence="1 2">
    <name type="scientific">Pocillopora damicornis</name>
    <name type="common">Cauliflower coral</name>
    <name type="synonym">Millepora damicornis</name>
    <dbReference type="NCBI Taxonomy" id="46731"/>
    <lineage>
        <taxon>Eukaryota</taxon>
        <taxon>Metazoa</taxon>
        <taxon>Cnidaria</taxon>
        <taxon>Anthozoa</taxon>
        <taxon>Hexacorallia</taxon>
        <taxon>Scleractinia</taxon>
        <taxon>Astrocoeniina</taxon>
        <taxon>Pocilloporidae</taxon>
        <taxon>Pocillopora</taxon>
    </lineage>
</organism>
<comment type="caution">
    <text evidence="1">The sequence shown here is derived from an EMBL/GenBank/DDBJ whole genome shotgun (WGS) entry which is preliminary data.</text>
</comment>
<protein>
    <submittedName>
        <fullName evidence="1">Uncharacterized protein</fullName>
    </submittedName>
</protein>
<dbReference type="OrthoDB" id="10412676at2759"/>
<proteinExistence type="predicted"/>
<dbReference type="Proteomes" id="UP000275408">
    <property type="component" value="Unassembled WGS sequence"/>
</dbReference>
<reference evidence="1 2" key="1">
    <citation type="journal article" date="2018" name="Sci. Rep.">
        <title>Comparative analysis of the Pocillopora damicornis genome highlights role of immune system in coral evolution.</title>
        <authorList>
            <person name="Cunning R."/>
            <person name="Bay R.A."/>
            <person name="Gillette P."/>
            <person name="Baker A.C."/>
            <person name="Traylor-Knowles N."/>
        </authorList>
    </citation>
    <scope>NUCLEOTIDE SEQUENCE [LARGE SCALE GENOMIC DNA]</scope>
    <source>
        <strain evidence="1">RSMAS</strain>
        <tissue evidence="1">Whole animal</tissue>
    </source>
</reference>
<feature type="non-terminal residue" evidence="1">
    <location>
        <position position="184"/>
    </location>
</feature>
<gene>
    <name evidence="1" type="ORF">pdam_00020379</name>
</gene>
<name>A0A3M6V278_POCDA</name>